<dbReference type="RefSeq" id="WP_113804396.1">
    <property type="nucleotide sequence ID" value="NZ_QOCW01000002.1"/>
</dbReference>
<feature type="signal peptide" evidence="2">
    <location>
        <begin position="1"/>
        <end position="21"/>
    </location>
</feature>
<dbReference type="AlphaFoldDB" id="A0A366XZC5"/>
<comment type="caution">
    <text evidence="3">The sequence shown here is derived from an EMBL/GenBank/DDBJ whole genome shotgun (WGS) entry which is preliminary data.</text>
</comment>
<keyword evidence="2" id="KW-0732">Signal</keyword>
<evidence type="ECO:0000313" key="4">
    <source>
        <dbReference type="Proteomes" id="UP000253314"/>
    </source>
</evidence>
<reference evidence="3 4" key="1">
    <citation type="submission" date="2018-07" db="EMBL/GenBank/DDBJ databases">
        <title>Lottiidibacillus patelloidae gen. nov., sp. nov., isolated from the intestinal tract of a marine limpet and the reclassification of B. taeanensis BH030017T, B. algicola KMM 3737T and B. hwajinpoensis SW-72T as genus Lottiidibacillus.</title>
        <authorList>
            <person name="Liu R."/>
            <person name="Huang Z."/>
        </authorList>
    </citation>
    <scope>NUCLEOTIDE SEQUENCE [LARGE SCALE GENOMIC DNA]</scope>
    <source>
        <strain evidence="3 4">BH030017</strain>
    </source>
</reference>
<protein>
    <submittedName>
        <fullName evidence="3">Uncharacterized protein</fullName>
    </submittedName>
</protein>
<evidence type="ECO:0000313" key="3">
    <source>
        <dbReference type="EMBL" id="RBW70918.1"/>
    </source>
</evidence>
<gene>
    <name evidence="3" type="ORF">DS031_02665</name>
</gene>
<accession>A0A366XZC5</accession>
<evidence type="ECO:0000256" key="2">
    <source>
        <dbReference type="SAM" id="SignalP"/>
    </source>
</evidence>
<name>A0A366XZC5_9BACI</name>
<organism evidence="3 4">
    <name type="scientific">Bacillus taeanensis</name>
    <dbReference type="NCBI Taxonomy" id="273032"/>
    <lineage>
        <taxon>Bacteria</taxon>
        <taxon>Bacillati</taxon>
        <taxon>Bacillota</taxon>
        <taxon>Bacilli</taxon>
        <taxon>Bacillales</taxon>
        <taxon>Bacillaceae</taxon>
        <taxon>Bacillus</taxon>
    </lineage>
</organism>
<dbReference type="EMBL" id="QOCW01000002">
    <property type="protein sequence ID" value="RBW70918.1"/>
    <property type="molecule type" value="Genomic_DNA"/>
</dbReference>
<proteinExistence type="predicted"/>
<keyword evidence="4" id="KW-1185">Reference proteome</keyword>
<dbReference type="PROSITE" id="PS51257">
    <property type="entry name" value="PROKAR_LIPOPROTEIN"/>
    <property type="match status" value="1"/>
</dbReference>
<sequence>MKQWTYLMLLLLIVTILTSCGSEQESQPEQPILSETENEEAEEVSHSAVDGEKTTPSSLSPVTEKGIYNGQIDSHTVQIESENGVNAYQLSDKTLEQIESLEEQTSISFTYSENENNQLMLHSIEKLQISSDEPEIITETGLYIGQVDPHTIEISINGESKAFQLNEEVQYNIENVPENQKVTFHYYKNGEQLVITKIQSIP</sequence>
<feature type="compositionally biased region" description="Basic and acidic residues" evidence="1">
    <location>
        <begin position="43"/>
        <end position="53"/>
    </location>
</feature>
<feature type="chain" id="PRO_5039320957" evidence="2">
    <location>
        <begin position="22"/>
        <end position="202"/>
    </location>
</feature>
<evidence type="ECO:0000256" key="1">
    <source>
        <dbReference type="SAM" id="MobiDB-lite"/>
    </source>
</evidence>
<dbReference type="Proteomes" id="UP000253314">
    <property type="component" value="Unassembled WGS sequence"/>
</dbReference>
<dbReference type="OrthoDB" id="2620571at2"/>
<feature type="region of interest" description="Disordered" evidence="1">
    <location>
        <begin position="24"/>
        <end position="65"/>
    </location>
</feature>